<dbReference type="InterPro" id="IPR036691">
    <property type="entry name" value="Endo/exonu/phosph_ase_sf"/>
</dbReference>
<reference evidence="1 2" key="1">
    <citation type="submission" date="2019-01" db="EMBL/GenBank/DDBJ databases">
        <authorList>
            <person name="Alioto T."/>
            <person name="Alioto T."/>
        </authorList>
    </citation>
    <scope>NUCLEOTIDE SEQUENCE [LARGE SCALE GENOMIC DNA]</scope>
</reference>
<organism evidence="1 2">
    <name type="scientific">Lynx pardinus</name>
    <name type="common">Iberian lynx</name>
    <name type="synonym">Felis pardina</name>
    <dbReference type="NCBI Taxonomy" id="191816"/>
    <lineage>
        <taxon>Eukaryota</taxon>
        <taxon>Metazoa</taxon>
        <taxon>Chordata</taxon>
        <taxon>Craniata</taxon>
        <taxon>Vertebrata</taxon>
        <taxon>Euteleostomi</taxon>
        <taxon>Mammalia</taxon>
        <taxon>Eutheria</taxon>
        <taxon>Laurasiatheria</taxon>
        <taxon>Carnivora</taxon>
        <taxon>Feliformia</taxon>
        <taxon>Felidae</taxon>
        <taxon>Felinae</taxon>
        <taxon>Lynx</taxon>
    </lineage>
</organism>
<evidence type="ECO:0000313" key="1">
    <source>
        <dbReference type="EMBL" id="VFV28266.1"/>
    </source>
</evidence>
<dbReference type="Gene3D" id="3.60.10.10">
    <property type="entry name" value="Endonuclease/exonuclease/phosphatase"/>
    <property type="match status" value="1"/>
</dbReference>
<keyword evidence="2" id="KW-1185">Reference proteome</keyword>
<evidence type="ECO:0000313" key="2">
    <source>
        <dbReference type="Proteomes" id="UP000386466"/>
    </source>
</evidence>
<gene>
    <name evidence="1" type="ORF">LYPA_23C021583</name>
</gene>
<accession>A0A485N8R2</accession>
<protein>
    <submittedName>
        <fullName evidence="1">Uncharacterized protein</fullName>
    </submittedName>
</protein>
<dbReference type="EMBL" id="CAAGRJ010011029">
    <property type="protein sequence ID" value="VFV28266.1"/>
    <property type="molecule type" value="Genomic_DNA"/>
</dbReference>
<proteinExistence type="predicted"/>
<name>A0A485N8R2_LYNPA</name>
<dbReference type="Proteomes" id="UP000386466">
    <property type="component" value="Unassembled WGS sequence"/>
</dbReference>
<sequence>PKDTCRLKVKGWRIIYHANGWQKKAGVAILILDKLDFKIKTGTRDEEGHNIIIKRSIHQEDLTIGNIY</sequence>
<feature type="non-terminal residue" evidence="1">
    <location>
        <position position="1"/>
    </location>
</feature>
<dbReference type="AlphaFoldDB" id="A0A485N8R2"/>
<feature type="non-terminal residue" evidence="1">
    <location>
        <position position="68"/>
    </location>
</feature>